<proteinExistence type="predicted"/>
<dbReference type="SUPFAM" id="SSF54593">
    <property type="entry name" value="Glyoxalase/Bleomycin resistance protein/Dihydroxybiphenyl dioxygenase"/>
    <property type="match status" value="1"/>
</dbReference>
<dbReference type="HOGENOM" id="CLU_046006_11_0_11"/>
<dbReference type="eggNOG" id="COG2764">
    <property type="taxonomic scope" value="Bacteria"/>
</dbReference>
<evidence type="ECO:0000313" key="2">
    <source>
        <dbReference type="EMBL" id="CCA56196.1"/>
    </source>
</evidence>
<name>F2R6E5_STRVP</name>
<dbReference type="OrthoDB" id="9795306at2"/>
<dbReference type="InterPro" id="IPR037523">
    <property type="entry name" value="VOC_core"/>
</dbReference>
<reference evidence="2 3" key="1">
    <citation type="journal article" date="2011" name="BMC Genomics">
        <title>Genome-wide analysis of the role of GlnR in Streptomyces venezuelae provides new insights into global nitrogen regulation in actinomycetes.</title>
        <authorList>
            <person name="Pullan S.T."/>
            <person name="Bibb M.J."/>
            <person name="Merrick M."/>
        </authorList>
    </citation>
    <scope>NUCLEOTIDE SEQUENCE [LARGE SCALE GENOMIC DNA]</scope>
    <source>
        <strain evidence="3">ATCC 10712 / CBS 650.69 / DSM 40230 / JCM 4526 / NBRC 13096 / PD 04745</strain>
    </source>
</reference>
<sequence>MSVKPVPEGYHTVTPWIISPDTRRLIGFLEAAFGAEELSCLVGEDGSVGHAEVRIGDSVVMMFDARPEWPATPGFLRLYVEDADATHRQAVAAGGTSVTEVTHLFFGDRVGRVRDPLGNLYWIQTRVEDVTEEEMERRLGDPEFTKAMEYVQGADFFPGRSVG</sequence>
<dbReference type="PATRIC" id="fig|953739.5.peg.5103"/>
<dbReference type="CDD" id="cd07246">
    <property type="entry name" value="VOC_like"/>
    <property type="match status" value="1"/>
</dbReference>
<dbReference type="PROSITE" id="PS51819">
    <property type="entry name" value="VOC"/>
    <property type="match status" value="1"/>
</dbReference>
<dbReference type="EMBL" id="FR845719">
    <property type="protein sequence ID" value="CCA56196.1"/>
    <property type="molecule type" value="Genomic_DNA"/>
</dbReference>
<dbReference type="STRING" id="953739.SVEN_2910"/>
<evidence type="ECO:0000313" key="3">
    <source>
        <dbReference type="Proteomes" id="UP000006854"/>
    </source>
</evidence>
<gene>
    <name evidence="2" type="ordered locus">SVEN_2910</name>
</gene>
<dbReference type="GeneID" id="51863478"/>
<organism evidence="2 3">
    <name type="scientific">Streptomyces venezuelae (strain ATCC 10712 / CBS 650.69 / DSM 40230 / JCM 4526 / NBRC 13096 / PD 04745)</name>
    <dbReference type="NCBI Taxonomy" id="953739"/>
    <lineage>
        <taxon>Bacteria</taxon>
        <taxon>Bacillati</taxon>
        <taxon>Actinomycetota</taxon>
        <taxon>Actinomycetes</taxon>
        <taxon>Kitasatosporales</taxon>
        <taxon>Streptomycetaceae</taxon>
        <taxon>Streptomyces</taxon>
    </lineage>
</organism>
<protein>
    <recommendedName>
        <fullName evidence="1">VOC domain-containing protein</fullName>
    </recommendedName>
</protein>
<dbReference type="PANTHER" id="PTHR34109">
    <property type="entry name" value="BNAUNNG04460D PROTEIN-RELATED"/>
    <property type="match status" value="1"/>
</dbReference>
<dbReference type="Proteomes" id="UP000006854">
    <property type="component" value="Chromosome"/>
</dbReference>
<dbReference type="InterPro" id="IPR029068">
    <property type="entry name" value="Glyas_Bleomycin-R_OHBP_Dase"/>
</dbReference>
<dbReference type="RefSeq" id="WP_015034112.1">
    <property type="nucleotide sequence ID" value="NC_018750.1"/>
</dbReference>
<dbReference type="InterPro" id="IPR004360">
    <property type="entry name" value="Glyas_Fos-R_dOase_dom"/>
</dbReference>
<dbReference type="Gene3D" id="3.30.720.120">
    <property type="match status" value="1"/>
</dbReference>
<keyword evidence="3" id="KW-1185">Reference proteome</keyword>
<feature type="domain" description="VOC" evidence="1">
    <location>
        <begin position="9"/>
        <end position="126"/>
    </location>
</feature>
<dbReference type="AlphaFoldDB" id="F2R6E5"/>
<dbReference type="Gene3D" id="3.30.720.110">
    <property type="match status" value="1"/>
</dbReference>
<evidence type="ECO:0000259" key="1">
    <source>
        <dbReference type="PROSITE" id="PS51819"/>
    </source>
</evidence>
<dbReference type="KEGG" id="sve:SVEN_2910"/>
<accession>F2R6E5</accession>
<dbReference type="PANTHER" id="PTHR34109:SF1">
    <property type="entry name" value="VOC DOMAIN-CONTAINING PROTEIN"/>
    <property type="match status" value="1"/>
</dbReference>
<dbReference type="Pfam" id="PF00903">
    <property type="entry name" value="Glyoxalase"/>
    <property type="match status" value="1"/>
</dbReference>